<dbReference type="EMBL" id="JACIDR010000001">
    <property type="protein sequence ID" value="MBB3972512.1"/>
    <property type="molecule type" value="Genomic_DNA"/>
</dbReference>
<evidence type="ECO:0000313" key="3">
    <source>
        <dbReference type="EMBL" id="MBB3972512.1"/>
    </source>
</evidence>
<evidence type="ECO:0000256" key="1">
    <source>
        <dbReference type="SAM" id="Coils"/>
    </source>
</evidence>
<sequence length="771" mass="81201">MAVEVERLVVSLEARLNQYERSFDRARRSTDTSMSAVEARVGRSRARVEQQMRGIGDSARTALGRLDSGLGSLGASFAGGFIGGALSQGLASIVPSIREATRSLSDLKAEAAKAGVDVEQFQALGYAARQSNVGVDALTDGLKELQLRADEFIVTGQGPAAEAFARLGYGADDLKTKLKNPSDLFLEIIGRLQAFDKAAQIRISDEVFGGTGGEQFVRFLDQGVAGIRLNMEEARKLGVVIDKDLVEKGAELDRKFQTIAETINNRVKSAIVNVAGALADWTMNAEKFLNTLGNSSFFAKMADLFGNPLEAEYYGVKRTAPPAGPAPASSQGIEVLRRALEATKGTARMAVPDRTQQLPATFVDPKLAGLATDFRDNLGKFITAAREAGYDLKVQSGFRSNERQAQLFADAVRKYGSESAARKWVAPPGASYHNKGSAADLAYGSDAARLYAHANAARFGLTFPLGNEPWHVEPAGQRGKPAIGDPDTSSIQEAARGKAATAADRQAEAVKRVMEALRLESAQIGETAAQQRALQEIQAAGVAANSAEGQAIAALVEQIYARKAAQEQAAQSAEQLAEAQRELGDMGADAVKGFVSDLRAGKSAADALRNALDRVLSRLTDNLIDSLFSSLLGGGGAGGGGGLLGSLLGSFGGARAAGGPVAAGKTYLVGEKGPEMFSPSSSGRIIPNKSLAPPIVRPRIPEARPGSGRLPAPAVSMTVKVVGPMGDKDLMAAMRQTAAQAGQQAYRMAVRDSARSSGKIRYNQEVLGQDY</sequence>
<dbReference type="RefSeq" id="WP_183394301.1">
    <property type="nucleotide sequence ID" value="NZ_JACIDR010000001.1"/>
</dbReference>
<keyword evidence="4" id="KW-1185">Reference proteome</keyword>
<organism evidence="3 4">
    <name type="scientific">Hansschlegelia beijingensis</name>
    <dbReference type="NCBI Taxonomy" id="1133344"/>
    <lineage>
        <taxon>Bacteria</taxon>
        <taxon>Pseudomonadati</taxon>
        <taxon>Pseudomonadota</taxon>
        <taxon>Alphaproteobacteria</taxon>
        <taxon>Hyphomicrobiales</taxon>
        <taxon>Methylopilaceae</taxon>
        <taxon>Hansschlegelia</taxon>
    </lineage>
</organism>
<keyword evidence="1" id="KW-0175">Coiled coil</keyword>
<accession>A0A7W6GF35</accession>
<dbReference type="AlphaFoldDB" id="A0A7W6GF35"/>
<evidence type="ECO:0000259" key="2">
    <source>
        <dbReference type="Pfam" id="PF02557"/>
    </source>
</evidence>
<dbReference type="GO" id="GO:0008233">
    <property type="term" value="F:peptidase activity"/>
    <property type="evidence" value="ECO:0007669"/>
    <property type="project" value="InterPro"/>
</dbReference>
<feature type="domain" description="D-alanyl-D-alanine carboxypeptidase-like core" evidence="2">
    <location>
        <begin position="372"/>
        <end position="447"/>
    </location>
</feature>
<protein>
    <recommendedName>
        <fullName evidence="2">D-alanyl-D-alanine carboxypeptidase-like core domain-containing protein</fullName>
    </recommendedName>
</protein>
<dbReference type="InterPro" id="IPR003709">
    <property type="entry name" value="VanY-like_core_dom"/>
</dbReference>
<gene>
    <name evidence="3" type="ORF">GGR24_001145</name>
</gene>
<dbReference type="PANTHER" id="PTHR34385:SF1">
    <property type="entry name" value="PEPTIDOGLYCAN L-ALANYL-D-GLUTAMATE ENDOPEPTIDASE CWLK"/>
    <property type="match status" value="1"/>
</dbReference>
<dbReference type="SUPFAM" id="SSF55166">
    <property type="entry name" value="Hedgehog/DD-peptidase"/>
    <property type="match status" value="1"/>
</dbReference>
<comment type="caution">
    <text evidence="3">The sequence shown here is derived from an EMBL/GenBank/DDBJ whole genome shotgun (WGS) entry which is preliminary data.</text>
</comment>
<dbReference type="InterPro" id="IPR052179">
    <property type="entry name" value="DD-CPase-like"/>
</dbReference>
<dbReference type="InterPro" id="IPR009045">
    <property type="entry name" value="Zn_M74/Hedgehog-like"/>
</dbReference>
<dbReference type="CDD" id="cd14814">
    <property type="entry name" value="Peptidase_M15"/>
    <property type="match status" value="1"/>
</dbReference>
<name>A0A7W6GF35_9HYPH</name>
<evidence type="ECO:0000313" key="4">
    <source>
        <dbReference type="Proteomes" id="UP000528964"/>
    </source>
</evidence>
<dbReference type="Pfam" id="PF02557">
    <property type="entry name" value="VanY"/>
    <property type="match status" value="1"/>
</dbReference>
<dbReference type="Gene3D" id="3.30.1380.10">
    <property type="match status" value="1"/>
</dbReference>
<proteinExistence type="predicted"/>
<dbReference type="PANTHER" id="PTHR34385">
    <property type="entry name" value="D-ALANYL-D-ALANINE CARBOXYPEPTIDASE"/>
    <property type="match status" value="1"/>
</dbReference>
<dbReference type="GO" id="GO:0006508">
    <property type="term" value="P:proteolysis"/>
    <property type="evidence" value="ECO:0007669"/>
    <property type="project" value="InterPro"/>
</dbReference>
<dbReference type="Proteomes" id="UP000528964">
    <property type="component" value="Unassembled WGS sequence"/>
</dbReference>
<feature type="coiled-coil region" evidence="1">
    <location>
        <begin position="2"/>
        <end position="29"/>
    </location>
</feature>
<reference evidence="3 4" key="1">
    <citation type="submission" date="2020-08" db="EMBL/GenBank/DDBJ databases">
        <title>Genomic Encyclopedia of Type Strains, Phase IV (KMG-IV): sequencing the most valuable type-strain genomes for metagenomic binning, comparative biology and taxonomic classification.</title>
        <authorList>
            <person name="Goeker M."/>
        </authorList>
    </citation>
    <scope>NUCLEOTIDE SEQUENCE [LARGE SCALE GENOMIC DNA]</scope>
    <source>
        <strain evidence="3 4">DSM 25481</strain>
    </source>
</reference>